<dbReference type="VEuPathDB" id="VectorBase:SCAU003432"/>
<name>A0A1I8NZF4_STOCA</name>
<dbReference type="Proteomes" id="UP000095300">
    <property type="component" value="Unassembled WGS sequence"/>
</dbReference>
<evidence type="ECO:0000259" key="1">
    <source>
        <dbReference type="PROSITE" id="PS50800"/>
    </source>
</evidence>
<dbReference type="EnsemblMetazoa" id="SCAU003432-RA">
    <property type="protein sequence ID" value="SCAU003432-PA"/>
    <property type="gene ID" value="SCAU003432"/>
</dbReference>
<dbReference type="Pfam" id="PF02037">
    <property type="entry name" value="SAP"/>
    <property type="match status" value="1"/>
</dbReference>
<feature type="domain" description="SAP" evidence="1">
    <location>
        <begin position="4"/>
        <end position="38"/>
    </location>
</feature>
<dbReference type="AlphaFoldDB" id="A0A1I8NZF4"/>
<accession>A0A1I8NZF4</accession>
<organism evidence="2 3">
    <name type="scientific">Stomoxys calcitrans</name>
    <name type="common">Stable fly</name>
    <name type="synonym">Conops calcitrans</name>
    <dbReference type="NCBI Taxonomy" id="35570"/>
    <lineage>
        <taxon>Eukaryota</taxon>
        <taxon>Metazoa</taxon>
        <taxon>Ecdysozoa</taxon>
        <taxon>Arthropoda</taxon>
        <taxon>Hexapoda</taxon>
        <taxon>Insecta</taxon>
        <taxon>Pterygota</taxon>
        <taxon>Neoptera</taxon>
        <taxon>Endopterygota</taxon>
        <taxon>Diptera</taxon>
        <taxon>Brachycera</taxon>
        <taxon>Muscomorpha</taxon>
        <taxon>Muscoidea</taxon>
        <taxon>Muscidae</taxon>
        <taxon>Stomoxys</taxon>
    </lineage>
</organism>
<sequence>MIKINDLKVEQLKDLLREKELPCTGLKAELVQRLTEAVKGDEVFLSAGSSEYCSATSDEMVDDGAKMLQAQMNVLTDMMKNLISVVQTSVVNQNGENTFQRPASTTAPLHEFSVGNPIENVRDVASLLPEFDPLNNNSLNSIQFVRRVEMLKSAYRWSDNTILFVVQQKLLGSAKLWIDTQEIFVTWEQFRNKFLQDFPCDENPASVHIKLSKSYRYANESPQEYFYRMVAIGRRGCLREEEVAHHIINGINDSDLRKVISRRYLILNDLLQDINTYCGYNSIKYDGKNRNAENDMKFNNVNRNGTIPKQTVRK</sequence>
<dbReference type="Gene3D" id="1.10.720.30">
    <property type="entry name" value="SAP domain"/>
    <property type="match status" value="1"/>
</dbReference>
<keyword evidence="3" id="KW-1185">Reference proteome</keyword>
<dbReference type="SUPFAM" id="SSF68906">
    <property type="entry name" value="SAP domain"/>
    <property type="match status" value="1"/>
</dbReference>
<evidence type="ECO:0000313" key="2">
    <source>
        <dbReference type="EnsemblMetazoa" id="SCAU003432-PA"/>
    </source>
</evidence>
<protein>
    <recommendedName>
        <fullName evidence="1">SAP domain-containing protein</fullName>
    </recommendedName>
</protein>
<dbReference type="PROSITE" id="PS50800">
    <property type="entry name" value="SAP"/>
    <property type="match status" value="1"/>
</dbReference>
<gene>
    <name evidence="2" type="primary">106089825</name>
</gene>
<dbReference type="STRING" id="35570.A0A1I8NZF4"/>
<dbReference type="InterPro" id="IPR036361">
    <property type="entry name" value="SAP_dom_sf"/>
</dbReference>
<dbReference type="InterPro" id="IPR003034">
    <property type="entry name" value="SAP_dom"/>
</dbReference>
<dbReference type="SMART" id="SM00513">
    <property type="entry name" value="SAP"/>
    <property type="match status" value="1"/>
</dbReference>
<evidence type="ECO:0000313" key="3">
    <source>
        <dbReference type="Proteomes" id="UP000095300"/>
    </source>
</evidence>
<reference evidence="2" key="1">
    <citation type="submission" date="2020-05" db="UniProtKB">
        <authorList>
            <consortium name="EnsemblMetazoa"/>
        </authorList>
    </citation>
    <scope>IDENTIFICATION</scope>
    <source>
        <strain evidence="2">USDA</strain>
    </source>
</reference>
<proteinExistence type="predicted"/>